<evidence type="ECO:0000313" key="3">
    <source>
        <dbReference type="Proteomes" id="UP000192140"/>
    </source>
</evidence>
<keyword evidence="3" id="KW-1185">Reference proteome</keyword>
<keyword evidence="2" id="KW-0378">Hydrolase</keyword>
<evidence type="ECO:0000259" key="1">
    <source>
        <dbReference type="Pfam" id="PF01425"/>
    </source>
</evidence>
<dbReference type="Gene3D" id="3.90.1300.10">
    <property type="entry name" value="Amidase signature (AS) domain"/>
    <property type="match status" value="1"/>
</dbReference>
<dbReference type="InterPro" id="IPR000120">
    <property type="entry name" value="Amidase"/>
</dbReference>
<dbReference type="NCBIfam" id="NF005450">
    <property type="entry name" value="PRK07042.1"/>
    <property type="match status" value="1"/>
</dbReference>
<dbReference type="InterPro" id="IPR036928">
    <property type="entry name" value="AS_sf"/>
</dbReference>
<sequence length="475" mass="50748">MNIDKKNESGKSGRKSSTADLTAVQLLDAYRSKRLSPVEVVEDVIARIETCEPHLNAMWALDHDAARAAARQSEARWMKGVAVGALDGVPITIKDNIATRGAPTPLGTAAVPLVPAAEDGPSAARTREAGAVLVGKTTMPDYGMLSSGLSTFHKLARNPWNLETNPGGSSAGAGAAAAIGYGPLHLGSDIGGSVRLPAGWCGVVGFKPSFGRVPVDPPYIGRVVGPMTRTVADAALLMSVISLPDGRDTMSLPYQEIAWNDLEMKARNVRIAMLLDAGAGTPTEPQVRAAIEAAAETFRSVGFTIDLIEPYMTEDMLEGLNRFLRTRSWLAVSKLSDADREKVLPWIREWVAPAGAYSGEDVFTGFSQVDASREAILGAMKSYDYMVSPVASMSSFPAQWASPNNDPTRAFDHVAFTIAGNMSGQPSISINCGYAADGAPIGLQITGQRYDDLGVLRMASLYERIRPQQRPWPML</sequence>
<dbReference type="InterPro" id="IPR023631">
    <property type="entry name" value="Amidase_dom"/>
</dbReference>
<organism evidence="2 3">
    <name type="scientific">Agrobacterium deltaense NCPPB 1641</name>
    <dbReference type="NCBI Taxonomy" id="1183425"/>
    <lineage>
        <taxon>Bacteria</taxon>
        <taxon>Pseudomonadati</taxon>
        <taxon>Pseudomonadota</taxon>
        <taxon>Alphaproteobacteria</taxon>
        <taxon>Hyphomicrobiales</taxon>
        <taxon>Rhizobiaceae</taxon>
        <taxon>Rhizobium/Agrobacterium group</taxon>
        <taxon>Agrobacterium</taxon>
    </lineage>
</organism>
<dbReference type="PANTHER" id="PTHR11895">
    <property type="entry name" value="TRANSAMIDASE"/>
    <property type="match status" value="1"/>
</dbReference>
<feature type="domain" description="Amidase" evidence="1">
    <location>
        <begin position="39"/>
        <end position="455"/>
    </location>
</feature>
<name>A0A1S7U9L6_9HYPH</name>
<dbReference type="AlphaFoldDB" id="A0A1S7U9L6"/>
<dbReference type="EMBL" id="FCNP01000049">
    <property type="protein sequence ID" value="CVI63624.1"/>
    <property type="molecule type" value="Genomic_DNA"/>
</dbReference>
<protein>
    <submittedName>
        <fullName evidence="2">Amidase</fullName>
        <ecNumber evidence="2">3.5.1.4</ecNumber>
    </submittedName>
</protein>
<accession>A0A1S7U9L6</accession>
<dbReference type="PANTHER" id="PTHR11895:SF173">
    <property type="entry name" value="GLUTAMYL-TRNA AMIDOTRANSFERASE SUBUNIT A"/>
    <property type="match status" value="1"/>
</dbReference>
<gene>
    <name evidence="2" type="ORF">AGR7A_pAt20306</name>
</gene>
<dbReference type="RefSeq" id="WP_080855229.1">
    <property type="nucleotide sequence ID" value="NZ_LT009777.1"/>
</dbReference>
<dbReference type="GO" id="GO:0004040">
    <property type="term" value="F:amidase activity"/>
    <property type="evidence" value="ECO:0007669"/>
    <property type="project" value="UniProtKB-EC"/>
</dbReference>
<dbReference type="EC" id="3.5.1.4" evidence="2"/>
<proteinExistence type="predicted"/>
<comment type="caution">
    <text evidence="2">The sequence shown here is derived from an EMBL/GenBank/DDBJ whole genome shotgun (WGS) entry which is preliminary data.</text>
</comment>
<dbReference type="Proteomes" id="UP000192140">
    <property type="component" value="Unassembled WGS sequence"/>
</dbReference>
<dbReference type="SUPFAM" id="SSF75304">
    <property type="entry name" value="Amidase signature (AS) enzymes"/>
    <property type="match status" value="1"/>
</dbReference>
<dbReference type="Pfam" id="PF01425">
    <property type="entry name" value="Amidase"/>
    <property type="match status" value="1"/>
</dbReference>
<reference evidence="2" key="1">
    <citation type="submission" date="2016-01" db="EMBL/GenBank/DDBJ databases">
        <authorList>
            <person name="Regsiter A."/>
            <person name="william w."/>
        </authorList>
    </citation>
    <scope>NUCLEOTIDE SEQUENCE</scope>
    <source>
        <strain evidence="2">NCPPB 1641</strain>
    </source>
</reference>
<evidence type="ECO:0000313" key="2">
    <source>
        <dbReference type="EMBL" id="CVI63624.1"/>
    </source>
</evidence>